<comment type="caution">
    <text evidence="8">Lacks conserved residue(s) required for the propagation of feature annotation.</text>
</comment>
<evidence type="ECO:0000256" key="6">
    <source>
        <dbReference type="ARBA" id="ARBA00023200"/>
    </source>
</evidence>
<feature type="modified residue" description="Phosphoserine; by host" evidence="8">
    <location>
        <position position="92"/>
    </location>
</feature>
<dbReference type="Proteomes" id="UP000170334">
    <property type="component" value="Genome"/>
</dbReference>
<comment type="miscellaneous">
    <text evidence="8">HIV-1 lineages are divided in three main groups, M (for Major), O (for Outlier), and N (for New, or Non-M, Non-O). The vast majority of strains found worldwide belong to the group M. Group O seems to be endemic to and largely confined to Cameroon and neighboring countries in West Central Africa, where these viruses represent a small minority of HIV-1 strains. The group N is represented by a limited number of isolates from Cameroonian persons. The group M is further subdivided in 9 clades or subtypes (A to D, F to H, J and K).</text>
</comment>
<dbReference type="GO" id="GO:0016032">
    <property type="term" value="P:viral process"/>
    <property type="evidence" value="ECO:0007669"/>
    <property type="project" value="UniProtKB-UniRule"/>
</dbReference>
<keyword evidence="2 8" id="KW-0813">Transport</keyword>
<organismHost>
    <name type="scientific">Homo sapiens</name>
    <name type="common">Human</name>
    <dbReference type="NCBI Taxonomy" id="9606"/>
</organismHost>
<feature type="region of interest" description="Disordered" evidence="10">
    <location>
        <begin position="23"/>
        <end position="43"/>
    </location>
</feature>
<evidence type="ECO:0000256" key="7">
    <source>
        <dbReference type="ARBA" id="ARBA00031496"/>
    </source>
</evidence>
<dbReference type="GO" id="GO:0030430">
    <property type="term" value="C:host cell cytoplasm"/>
    <property type="evidence" value="ECO:0007669"/>
    <property type="project" value="UniProtKB-SubCell"/>
</dbReference>
<keyword evidence="4 8" id="KW-0509">mRNA transport</keyword>
<dbReference type="GO" id="GO:0051028">
    <property type="term" value="P:mRNA transport"/>
    <property type="evidence" value="ECO:0007669"/>
    <property type="project" value="UniProtKB-UniRule"/>
</dbReference>
<feature type="short sequence motif" description="Nuclear export signal and binding to XPO1" evidence="8">
    <location>
        <begin position="73"/>
        <end position="84"/>
    </location>
</feature>
<evidence type="ECO:0000256" key="4">
    <source>
        <dbReference type="ARBA" id="ARBA00022816"/>
    </source>
</evidence>
<comment type="subunit">
    <text evidence="8">Homomultimer; when bound to the RRE. Multimeric assembly is essential for activity and may involve XPO1. Binds to human KPNB1, XPO1, TNPO1, RANBP5 and IPO7. Interacts with the viral Integrase. Interacts with human KHDRBS1. Interacts with human NAP1; this interaction decreases Rev multimerization and stimulates its activity. Interacts with human DEAD-box helicases DDX3 and DDX24; these interactions may serve for viral RNA export to the cytoplasm and packaging, respectively. Interacts with human PSIP1; this interaction may inhibit HIV-1 DNA integration by promoting dissociation of the Integrase-LEDGF/p75 complex.</text>
</comment>
<evidence type="ECO:0000256" key="2">
    <source>
        <dbReference type="ARBA" id="ARBA00022448"/>
    </source>
</evidence>
<comment type="similarity">
    <text evidence="8">Belongs to the HIV-1 REV protein family.</text>
</comment>
<dbReference type="EMBL" id="JN024542">
    <property type="protein sequence ID" value="AFB40304.1"/>
    <property type="molecule type" value="Genomic_RNA"/>
</dbReference>
<accession>H6D4C5</accession>
<gene>
    <name evidence="8 9 11" type="primary">rev</name>
</gene>
<feature type="modified residue" description="Phosphoserine; by host CK2" evidence="8">
    <location>
        <position position="5"/>
    </location>
</feature>
<evidence type="ECO:0000256" key="3">
    <source>
        <dbReference type="ARBA" id="ARBA00022562"/>
    </source>
</evidence>
<evidence type="ECO:0000256" key="1">
    <source>
        <dbReference type="ARBA" id="ARBA00020269"/>
    </source>
</evidence>
<evidence type="ECO:0000313" key="11">
    <source>
        <dbReference type="EMBL" id="AFB40304.1"/>
    </source>
</evidence>
<comment type="function">
    <text evidence="8">Escorts unspliced or incompletely spliced viral pre-mRNAs (late transcripts) out of the nucleus of infected cells. These pre-mRNAs carry a recognition sequence called Rev responsive element (RRE) located in the env gene, that is not present in fully spliced viral mRNAs (early transcripts). This function is essential since most viral proteins are translated from unspliced or partially spliced pre-mRNAs which cannot exit the nucleus by the pathway used by fully processed cellular mRNAs. Rev itself is translated from a fully spliced mRNA that readily exits the nucleus. Rev's nuclear localization signal (NLS) binds directly to KPNB1/Importin beta-1 without previous binding to KPNA1/Importin alpha-1. KPNB1 binds to the GDP bound form of RAN (Ran-GDP) and targets Rev to the nucleus. In the nucleus, the conversion from Ran-GDP to Ran-GTP dissociates Rev from KPNB1 and allows Rev's binding to the RRE in viral pre-mRNAs. Rev multimerization on the RRE via cooperative assembly exposes its nuclear export signal (NES) to the surface. Rev can then form a complex with XPO1/CRM1 and Ran-GTP, leading to nuclear export of the complex. Conversion from Ran-GTP to Ran-GDP mediates dissociation of the Rev/RRE/XPO1/RAN complex, so that Rev can return to the nucleus for a subsequent round of export. Beside KPNB1, also seems to interact with TNPO1/Transportin-1, RANBP5/IPO5 and IPO7/RANBP7 for nuclear import. The nucleoporin-like HRB/RIP is an essential cofactor that probably indirectly interacts with Rev to release HIV RNAs from the perinuclear region to the cytoplasm.</text>
</comment>
<organism evidence="11 12">
    <name type="scientific">Human immunodeficiency virus type 1</name>
    <name type="common">HIV-1</name>
    <dbReference type="NCBI Taxonomy" id="11676"/>
    <lineage>
        <taxon>Viruses</taxon>
        <taxon>Riboviria</taxon>
        <taxon>Pararnavirae</taxon>
        <taxon>Artverviricota</taxon>
        <taxon>Revtraviricetes</taxon>
        <taxon>Ortervirales</taxon>
        <taxon>Retroviridae</taxon>
        <taxon>Orthoretrovirinae</taxon>
        <taxon>Lentivirus</taxon>
        <taxon>Lentivirus humimdef1</taxon>
    </lineage>
</organism>
<feature type="modified residue" description="Phosphoserine; by host CK2" evidence="8">
    <location>
        <position position="8"/>
    </location>
</feature>
<evidence type="ECO:0000256" key="9">
    <source>
        <dbReference type="RuleBase" id="RU364044"/>
    </source>
</evidence>
<keyword evidence="6 8" id="KW-1035">Host cytoplasm</keyword>
<keyword evidence="3 8" id="KW-1048">Host nucleus</keyword>
<comment type="subcellular location">
    <subcellularLocation>
        <location evidence="8 9">Host cytoplasm</location>
    </subcellularLocation>
    <subcellularLocation>
        <location evidence="8 9">Host nucleus</location>
        <location evidence="8 9">Host nucleolus</location>
    </subcellularLocation>
    <text evidence="8">The presence of both nuclear import and nuclear export signals leads to continuous shuttling between the nucleus and cytoplasm.</text>
</comment>
<keyword evidence="8" id="KW-0945">Host-virus interaction</keyword>
<feature type="short sequence motif" description="Nuclear localization signal and RNA-binding (RRE)" evidence="8">
    <location>
        <begin position="34"/>
        <end position="50"/>
    </location>
</feature>
<dbReference type="Pfam" id="PF00424">
    <property type="entry name" value="REV"/>
    <property type="match status" value="1"/>
</dbReference>
<protein>
    <recommendedName>
        <fullName evidence="1 8">Protein Rev</fullName>
    </recommendedName>
    <alternativeName>
        <fullName evidence="8">ART/TRS</fullName>
    </alternativeName>
    <alternativeName>
        <fullName evidence="8">Anti-repression transactivator</fullName>
    </alternativeName>
    <alternativeName>
        <fullName evidence="7 8">Regulator of expression of viral proteins</fullName>
    </alternativeName>
</protein>
<dbReference type="GO" id="GO:0003700">
    <property type="term" value="F:DNA-binding transcription factor activity"/>
    <property type="evidence" value="ECO:0007669"/>
    <property type="project" value="UniProtKB-UniRule"/>
</dbReference>
<evidence type="ECO:0000256" key="10">
    <source>
        <dbReference type="SAM" id="MobiDB-lite"/>
    </source>
</evidence>
<comment type="PTM">
    <text evidence="8">Phosphorylated by protein kinase CK2. Presence of, and maybe binding to the N-terminus of the regulatory beta subunit of CK2 is necessary for CK2-mediated Rev's phosphorylation.</text>
</comment>
<keyword evidence="8" id="KW-0597">Phosphoprotein</keyword>
<evidence type="ECO:0000256" key="8">
    <source>
        <dbReference type="HAMAP-Rule" id="MF_04077"/>
    </source>
</evidence>
<dbReference type="InterPro" id="IPR000625">
    <property type="entry name" value="REV_protein"/>
</dbReference>
<dbReference type="GO" id="GO:0044196">
    <property type="term" value="C:host cell nucleolus"/>
    <property type="evidence" value="ECO:0007669"/>
    <property type="project" value="UniProtKB-SubCell"/>
</dbReference>
<proteinExistence type="inferred from homology"/>
<dbReference type="Gene3D" id="6.10.140.630">
    <property type="match status" value="1"/>
</dbReference>
<comment type="domain">
    <text evidence="8">The RNA-binding motif binds to the RRE, a 240 bp stem-and-loop structure present in incompletely spliced viral pre-mRNAs. This region also contains the NLS which mediates nuclear localization via KPNB1 binding and, when the N-terminal sequence is present, nucleolar targeting. These overlapping functions prevent Rev bound to RRE from undesirable return to the nucleus. When Rev binds the RRE, the NLS becomes masked while the NES remains accessible. The leucine-rich NES mediates binding to human XPO1.</text>
</comment>
<reference evidence="11 12" key="1">
    <citation type="journal article" date="2011" name="J. Virol.">
        <title>Demographic processes affect HIV-1 evolution in primary infection before the onset of selective processes.</title>
        <authorList>
            <person name="Herbeck J.T."/>
            <person name="Rolland M."/>
            <person name="Liu Y."/>
            <person name="McLaughlin S."/>
            <person name="McNevin J."/>
            <person name="Zhao H."/>
            <person name="Wong K."/>
            <person name="Stoddard J.N."/>
            <person name="Raugi D."/>
            <person name="Sorensen S."/>
            <person name="Genowati I."/>
            <person name="Birditt B."/>
            <person name="McKay A."/>
            <person name="Diem K."/>
            <person name="Maust B.S."/>
            <person name="Deng W."/>
            <person name="Collier A.C."/>
            <person name="Stekler J.D."/>
            <person name="McElrath M.J."/>
            <person name="Mullins J.I."/>
        </authorList>
    </citation>
    <scope>NUCLEOTIDE SEQUENCE [LARGE SCALE GENOMIC DNA]</scope>
    <source>
        <strain evidence="11">USPI38417EI112y05081pcWG2B14</strain>
    </source>
</reference>
<keyword evidence="8" id="KW-0488">Methylation</keyword>
<comment type="PTM">
    <text evidence="8">Asymmetrically arginine dimethylated at one site by host PRMT6. Methylation impairs the RNA-binding activity and export of viral RNA from the nucleus to the cytoplasm.</text>
</comment>
<sequence>MAGRSGDSDEDLLRVVRLIKDLYQTNPPPNPEGTRKARRNRRRRWRERQRYIREISGRLLSDYLGRPAEPVPLQLPPLERLTLDCNKDSGTSGTQGWEALKYLWSLLQYWNQELKKSAVSLIDATAIAVAEGTDRFIELIQRIFRGILHIPTRIRQGLERLLQ</sequence>
<dbReference type="GO" id="GO:0003723">
    <property type="term" value="F:RNA binding"/>
    <property type="evidence" value="ECO:0007669"/>
    <property type="project" value="UniProtKB-UniRule"/>
</dbReference>
<name>H6D4C5_HV1</name>
<evidence type="ECO:0000313" key="12">
    <source>
        <dbReference type="Proteomes" id="UP000170334"/>
    </source>
</evidence>
<feature type="region of interest" description="Homomultimerization" evidence="8">
    <location>
        <begin position="18"/>
        <end position="26"/>
    </location>
</feature>
<evidence type="ECO:0000256" key="5">
    <source>
        <dbReference type="ARBA" id="ARBA00022884"/>
    </source>
</evidence>
<dbReference type="HAMAP" id="MF_04077">
    <property type="entry name" value="REV_HIV1"/>
    <property type="match status" value="1"/>
</dbReference>
<keyword evidence="5 8" id="KW-0694">RNA-binding</keyword>